<protein>
    <submittedName>
        <fullName evidence="2">Uncharacterized protein</fullName>
    </submittedName>
</protein>
<feature type="compositionally biased region" description="Polar residues" evidence="1">
    <location>
        <begin position="124"/>
        <end position="133"/>
    </location>
</feature>
<feature type="region of interest" description="Disordered" evidence="1">
    <location>
        <begin position="22"/>
        <end position="103"/>
    </location>
</feature>
<feature type="compositionally biased region" description="Basic and acidic residues" evidence="1">
    <location>
        <begin position="38"/>
        <end position="51"/>
    </location>
</feature>
<reference evidence="2" key="1">
    <citation type="journal article" date="2023" name="Mol. Phylogenet. Evol.">
        <title>Genome-scale phylogeny and comparative genomics of the fungal order Sordariales.</title>
        <authorList>
            <person name="Hensen N."/>
            <person name="Bonometti L."/>
            <person name="Westerberg I."/>
            <person name="Brannstrom I.O."/>
            <person name="Guillou S."/>
            <person name="Cros-Aarteil S."/>
            <person name="Calhoun S."/>
            <person name="Haridas S."/>
            <person name="Kuo A."/>
            <person name="Mondo S."/>
            <person name="Pangilinan J."/>
            <person name="Riley R."/>
            <person name="LaButti K."/>
            <person name="Andreopoulos B."/>
            <person name="Lipzen A."/>
            <person name="Chen C."/>
            <person name="Yan M."/>
            <person name="Daum C."/>
            <person name="Ng V."/>
            <person name="Clum A."/>
            <person name="Steindorff A."/>
            <person name="Ohm R.A."/>
            <person name="Martin F."/>
            <person name="Silar P."/>
            <person name="Natvig D.O."/>
            <person name="Lalanne C."/>
            <person name="Gautier V."/>
            <person name="Ament-Velasquez S.L."/>
            <person name="Kruys A."/>
            <person name="Hutchinson M.I."/>
            <person name="Powell A.J."/>
            <person name="Barry K."/>
            <person name="Miller A.N."/>
            <person name="Grigoriev I.V."/>
            <person name="Debuchy R."/>
            <person name="Gladieux P."/>
            <person name="Hiltunen Thoren M."/>
            <person name="Johannesson H."/>
        </authorList>
    </citation>
    <scope>NUCLEOTIDE SEQUENCE</scope>
    <source>
        <strain evidence="2">CBS 118394</strain>
    </source>
</reference>
<gene>
    <name evidence="2" type="ORF">B0H66DRAFT_534083</name>
</gene>
<proteinExistence type="predicted"/>
<sequence length="179" mass="20936">MADHTQEQVSVPRSALCCFEYRFGPPRHGREPPPQPPRDSREYREPRELREPRHHRDVRDSHQRDTREPHHRRDSRDYRTPETVRSERPREFAGSDRRPEPDYIQDLKFLGGTYRVLKKDPMNTAAQRKSTCSHNKRPLSPSSTTTGDSDLGMGMARELDIICLDCCRLHFANSESKSK</sequence>
<evidence type="ECO:0000313" key="2">
    <source>
        <dbReference type="EMBL" id="KAK3315815.1"/>
    </source>
</evidence>
<evidence type="ECO:0000313" key="3">
    <source>
        <dbReference type="Proteomes" id="UP001283341"/>
    </source>
</evidence>
<keyword evidence="3" id="KW-1185">Reference proteome</keyword>
<dbReference type="AlphaFoldDB" id="A0AAE0M1Q5"/>
<feature type="region of interest" description="Disordered" evidence="1">
    <location>
        <begin position="123"/>
        <end position="151"/>
    </location>
</feature>
<dbReference type="Proteomes" id="UP001283341">
    <property type="component" value="Unassembled WGS sequence"/>
</dbReference>
<organism evidence="2 3">
    <name type="scientific">Apodospora peruviana</name>
    <dbReference type="NCBI Taxonomy" id="516989"/>
    <lineage>
        <taxon>Eukaryota</taxon>
        <taxon>Fungi</taxon>
        <taxon>Dikarya</taxon>
        <taxon>Ascomycota</taxon>
        <taxon>Pezizomycotina</taxon>
        <taxon>Sordariomycetes</taxon>
        <taxon>Sordariomycetidae</taxon>
        <taxon>Sordariales</taxon>
        <taxon>Lasiosphaeriaceae</taxon>
        <taxon>Apodospora</taxon>
    </lineage>
</organism>
<accession>A0AAE0M1Q5</accession>
<comment type="caution">
    <text evidence="2">The sequence shown here is derived from an EMBL/GenBank/DDBJ whole genome shotgun (WGS) entry which is preliminary data.</text>
</comment>
<name>A0AAE0M1Q5_9PEZI</name>
<reference evidence="2" key="2">
    <citation type="submission" date="2023-06" db="EMBL/GenBank/DDBJ databases">
        <authorList>
            <consortium name="Lawrence Berkeley National Laboratory"/>
            <person name="Haridas S."/>
            <person name="Hensen N."/>
            <person name="Bonometti L."/>
            <person name="Westerberg I."/>
            <person name="Brannstrom I.O."/>
            <person name="Guillou S."/>
            <person name="Cros-Aarteil S."/>
            <person name="Calhoun S."/>
            <person name="Kuo A."/>
            <person name="Mondo S."/>
            <person name="Pangilinan J."/>
            <person name="Riley R."/>
            <person name="Labutti K."/>
            <person name="Andreopoulos B."/>
            <person name="Lipzen A."/>
            <person name="Chen C."/>
            <person name="Yanf M."/>
            <person name="Daum C."/>
            <person name="Ng V."/>
            <person name="Clum A."/>
            <person name="Steindorff A."/>
            <person name="Ohm R."/>
            <person name="Martin F."/>
            <person name="Silar P."/>
            <person name="Natvig D."/>
            <person name="Lalanne C."/>
            <person name="Gautier V."/>
            <person name="Ament-Velasquez S.L."/>
            <person name="Kruys A."/>
            <person name="Hutchinson M.I."/>
            <person name="Powell A.J."/>
            <person name="Barry K."/>
            <person name="Miller A.N."/>
            <person name="Grigoriev I.V."/>
            <person name="Debuchy R."/>
            <person name="Gladieux P."/>
            <person name="Thoren M.H."/>
            <person name="Johannesson H."/>
        </authorList>
    </citation>
    <scope>NUCLEOTIDE SEQUENCE</scope>
    <source>
        <strain evidence="2">CBS 118394</strain>
    </source>
</reference>
<feature type="compositionally biased region" description="Basic and acidic residues" evidence="1">
    <location>
        <begin position="74"/>
        <end position="101"/>
    </location>
</feature>
<feature type="compositionally biased region" description="Basic and acidic residues" evidence="1">
    <location>
        <begin position="57"/>
        <end position="68"/>
    </location>
</feature>
<evidence type="ECO:0000256" key="1">
    <source>
        <dbReference type="SAM" id="MobiDB-lite"/>
    </source>
</evidence>
<dbReference type="EMBL" id="JAUEDM010000005">
    <property type="protein sequence ID" value="KAK3315815.1"/>
    <property type="molecule type" value="Genomic_DNA"/>
</dbReference>